<dbReference type="PANTHER" id="PTHR33164">
    <property type="entry name" value="TRANSCRIPTIONAL REGULATOR, MARR FAMILY"/>
    <property type="match status" value="1"/>
</dbReference>
<dbReference type="EMBL" id="JBHSRF010000080">
    <property type="protein sequence ID" value="MFC6086214.1"/>
    <property type="molecule type" value="Genomic_DNA"/>
</dbReference>
<dbReference type="RefSeq" id="WP_380761178.1">
    <property type="nucleotide sequence ID" value="NZ_JBHSRF010000080.1"/>
</dbReference>
<sequence length="156" mass="17502">MSNDQADQQQDPTNGGPALFRLVRFWSRRWINTASQELTGEPRHVQHILAVEAVHTAAKHSTEITVGTVAHHLGLDHSGASRIIRDAVEAGYLTRLPSPQDRRRASLHLTDPGHSLLHASHQWQNQTFTALTATWPPQDRHQFATYLNRLADDLSV</sequence>
<dbReference type="InterPro" id="IPR039422">
    <property type="entry name" value="MarR/SlyA-like"/>
</dbReference>
<dbReference type="SMART" id="SM00347">
    <property type="entry name" value="HTH_MARR"/>
    <property type="match status" value="1"/>
</dbReference>
<evidence type="ECO:0000259" key="1">
    <source>
        <dbReference type="PROSITE" id="PS50995"/>
    </source>
</evidence>
<name>A0ABW1NS86_9ACTN</name>
<dbReference type="SUPFAM" id="SSF46785">
    <property type="entry name" value="Winged helix' DNA-binding domain"/>
    <property type="match status" value="1"/>
</dbReference>
<dbReference type="Proteomes" id="UP001596137">
    <property type="component" value="Unassembled WGS sequence"/>
</dbReference>
<protein>
    <submittedName>
        <fullName evidence="2">MarR family winged helix-turn-helix transcriptional regulator</fullName>
    </submittedName>
</protein>
<dbReference type="PANTHER" id="PTHR33164:SF57">
    <property type="entry name" value="MARR-FAMILY TRANSCRIPTIONAL REGULATOR"/>
    <property type="match status" value="1"/>
</dbReference>
<evidence type="ECO:0000313" key="2">
    <source>
        <dbReference type="EMBL" id="MFC6086214.1"/>
    </source>
</evidence>
<keyword evidence="3" id="KW-1185">Reference proteome</keyword>
<dbReference type="PROSITE" id="PS50995">
    <property type="entry name" value="HTH_MARR_2"/>
    <property type="match status" value="1"/>
</dbReference>
<gene>
    <name evidence="2" type="ORF">ACFP1K_33950</name>
</gene>
<feature type="domain" description="HTH marR-type" evidence="1">
    <location>
        <begin position="16"/>
        <end position="152"/>
    </location>
</feature>
<dbReference type="InterPro" id="IPR036390">
    <property type="entry name" value="WH_DNA-bd_sf"/>
</dbReference>
<dbReference type="Gene3D" id="1.10.10.10">
    <property type="entry name" value="Winged helix-like DNA-binding domain superfamily/Winged helix DNA-binding domain"/>
    <property type="match status" value="1"/>
</dbReference>
<comment type="caution">
    <text evidence="2">The sequence shown here is derived from an EMBL/GenBank/DDBJ whole genome shotgun (WGS) entry which is preliminary data.</text>
</comment>
<dbReference type="InterPro" id="IPR000835">
    <property type="entry name" value="HTH_MarR-typ"/>
</dbReference>
<evidence type="ECO:0000313" key="3">
    <source>
        <dbReference type="Proteomes" id="UP001596137"/>
    </source>
</evidence>
<proteinExistence type="predicted"/>
<dbReference type="Pfam" id="PF12802">
    <property type="entry name" value="MarR_2"/>
    <property type="match status" value="1"/>
</dbReference>
<reference evidence="3" key="1">
    <citation type="journal article" date="2019" name="Int. J. Syst. Evol. Microbiol.">
        <title>The Global Catalogue of Microorganisms (GCM) 10K type strain sequencing project: providing services to taxonomists for standard genome sequencing and annotation.</title>
        <authorList>
            <consortium name="The Broad Institute Genomics Platform"/>
            <consortium name="The Broad Institute Genome Sequencing Center for Infectious Disease"/>
            <person name="Wu L."/>
            <person name="Ma J."/>
        </authorList>
    </citation>
    <scope>NUCLEOTIDE SEQUENCE [LARGE SCALE GENOMIC DNA]</scope>
    <source>
        <strain evidence="3">JCM 30346</strain>
    </source>
</reference>
<accession>A0ABW1NS86</accession>
<organism evidence="2 3">
    <name type="scientific">Sphaerisporangium aureirubrum</name>
    <dbReference type="NCBI Taxonomy" id="1544736"/>
    <lineage>
        <taxon>Bacteria</taxon>
        <taxon>Bacillati</taxon>
        <taxon>Actinomycetota</taxon>
        <taxon>Actinomycetes</taxon>
        <taxon>Streptosporangiales</taxon>
        <taxon>Streptosporangiaceae</taxon>
        <taxon>Sphaerisporangium</taxon>
    </lineage>
</organism>
<dbReference type="InterPro" id="IPR036388">
    <property type="entry name" value="WH-like_DNA-bd_sf"/>
</dbReference>